<evidence type="ECO:0000313" key="3">
    <source>
        <dbReference type="Proteomes" id="UP001231189"/>
    </source>
</evidence>
<feature type="region of interest" description="Disordered" evidence="1">
    <location>
        <begin position="223"/>
        <end position="250"/>
    </location>
</feature>
<organism evidence="2 3">
    <name type="scientific">Lolium multiflorum</name>
    <name type="common">Italian ryegrass</name>
    <name type="synonym">Lolium perenne subsp. multiflorum</name>
    <dbReference type="NCBI Taxonomy" id="4521"/>
    <lineage>
        <taxon>Eukaryota</taxon>
        <taxon>Viridiplantae</taxon>
        <taxon>Streptophyta</taxon>
        <taxon>Embryophyta</taxon>
        <taxon>Tracheophyta</taxon>
        <taxon>Spermatophyta</taxon>
        <taxon>Magnoliopsida</taxon>
        <taxon>Liliopsida</taxon>
        <taxon>Poales</taxon>
        <taxon>Poaceae</taxon>
        <taxon>BOP clade</taxon>
        <taxon>Pooideae</taxon>
        <taxon>Poodae</taxon>
        <taxon>Poeae</taxon>
        <taxon>Poeae Chloroplast Group 2 (Poeae type)</taxon>
        <taxon>Loliodinae</taxon>
        <taxon>Loliinae</taxon>
        <taxon>Lolium</taxon>
    </lineage>
</organism>
<evidence type="ECO:0008006" key="4">
    <source>
        <dbReference type="Google" id="ProtNLM"/>
    </source>
</evidence>
<sequence length="250" mass="27661">MMGEGEIRAALRGKAFHGRKNYTSQNVVAAMDFDMRFTYVLAGWKSSAHDASIMSDSLSMPYRVIVNVVVSPDLSTNSVLKTEMAVPLSYRPVAVVLPDDEDEHHDMATCSRFILNRVCDLINKRVRVDLGFRKYLKDVAESVLMYCGFVVAQEEIYNHLRKATEHNNRSRAVANGPKAPTFDSLSEPRISPGDASKEVMAQSVDAAQSKILWTFVREMGQGRKEGVTVAPSRRNPTPKGVDVAGPDQPA</sequence>
<dbReference type="Proteomes" id="UP001231189">
    <property type="component" value="Unassembled WGS sequence"/>
</dbReference>
<accession>A0AAD8QFS7</accession>
<comment type="caution">
    <text evidence="2">The sequence shown here is derived from an EMBL/GenBank/DDBJ whole genome shotgun (WGS) entry which is preliminary data.</text>
</comment>
<dbReference type="EMBL" id="JAUUTY010000334">
    <property type="protein sequence ID" value="KAK1601853.1"/>
    <property type="molecule type" value="Genomic_DNA"/>
</dbReference>
<keyword evidence="3" id="KW-1185">Reference proteome</keyword>
<evidence type="ECO:0000256" key="1">
    <source>
        <dbReference type="SAM" id="MobiDB-lite"/>
    </source>
</evidence>
<reference evidence="2" key="1">
    <citation type="submission" date="2023-07" db="EMBL/GenBank/DDBJ databases">
        <title>A chromosome-level genome assembly of Lolium multiflorum.</title>
        <authorList>
            <person name="Chen Y."/>
            <person name="Copetti D."/>
            <person name="Kolliker R."/>
            <person name="Studer B."/>
        </authorList>
    </citation>
    <scope>NUCLEOTIDE SEQUENCE</scope>
    <source>
        <strain evidence="2">02402/16</strain>
        <tissue evidence="2">Leaf</tissue>
    </source>
</reference>
<protein>
    <recommendedName>
        <fullName evidence="4">DDE Tnp4 domain-containing protein</fullName>
    </recommendedName>
</protein>
<name>A0AAD8QFS7_LOLMU</name>
<dbReference type="AlphaFoldDB" id="A0AAD8QFS7"/>
<gene>
    <name evidence="2" type="ORF">QYE76_017905</name>
</gene>
<feature type="region of interest" description="Disordered" evidence="1">
    <location>
        <begin position="167"/>
        <end position="198"/>
    </location>
</feature>
<proteinExistence type="predicted"/>
<evidence type="ECO:0000313" key="2">
    <source>
        <dbReference type="EMBL" id="KAK1601853.1"/>
    </source>
</evidence>